<dbReference type="Proteomes" id="UP001239111">
    <property type="component" value="Chromosome 1"/>
</dbReference>
<name>A0ACC2PKX7_9HYME</name>
<evidence type="ECO:0000313" key="2">
    <source>
        <dbReference type="Proteomes" id="UP001239111"/>
    </source>
</evidence>
<gene>
    <name evidence="1" type="ORF">QAD02_019525</name>
</gene>
<protein>
    <submittedName>
        <fullName evidence="1">Uncharacterized protein</fullName>
    </submittedName>
</protein>
<comment type="caution">
    <text evidence="1">The sequence shown here is derived from an EMBL/GenBank/DDBJ whole genome shotgun (WGS) entry which is preliminary data.</text>
</comment>
<reference evidence="1" key="1">
    <citation type="submission" date="2023-04" db="EMBL/GenBank/DDBJ databases">
        <title>A chromosome-level genome assembly of the parasitoid wasp Eretmocerus hayati.</title>
        <authorList>
            <person name="Zhong Y."/>
            <person name="Liu S."/>
            <person name="Liu Y."/>
        </authorList>
    </citation>
    <scope>NUCLEOTIDE SEQUENCE</scope>
    <source>
        <strain evidence="1">ZJU_SS_LIU_2023</strain>
    </source>
</reference>
<proteinExistence type="predicted"/>
<organism evidence="1 2">
    <name type="scientific">Eretmocerus hayati</name>
    <dbReference type="NCBI Taxonomy" id="131215"/>
    <lineage>
        <taxon>Eukaryota</taxon>
        <taxon>Metazoa</taxon>
        <taxon>Ecdysozoa</taxon>
        <taxon>Arthropoda</taxon>
        <taxon>Hexapoda</taxon>
        <taxon>Insecta</taxon>
        <taxon>Pterygota</taxon>
        <taxon>Neoptera</taxon>
        <taxon>Endopterygota</taxon>
        <taxon>Hymenoptera</taxon>
        <taxon>Apocrita</taxon>
        <taxon>Proctotrupomorpha</taxon>
        <taxon>Chalcidoidea</taxon>
        <taxon>Aphelinidae</taxon>
        <taxon>Aphelininae</taxon>
        <taxon>Eretmocerus</taxon>
    </lineage>
</organism>
<dbReference type="EMBL" id="CM056741">
    <property type="protein sequence ID" value="KAJ8683733.1"/>
    <property type="molecule type" value="Genomic_DNA"/>
</dbReference>
<keyword evidence="2" id="KW-1185">Reference proteome</keyword>
<evidence type="ECO:0000313" key="1">
    <source>
        <dbReference type="EMBL" id="KAJ8683733.1"/>
    </source>
</evidence>
<sequence length="458" mass="52251">MSVHWKKFSDKGQKAGETYDFKWTIDTKFVRQKGSGEHVLSRSFREYRLNSKRTWQLRLQSKGPNSPPQLILDLIKPIRWTLQAVVTTRLFCNSKEVRSIVKTCKFRKKSSPLLVQQCVIGLIIDDNIDCIACKISEVQYIRPAKTTCTKQETDASIAMQSTASNSDSSEQSSIRRFPRHRIIFDDDQDDDLWDQWDPPPPPRRRFKASRLKSPPIREKSEISSRNVCLDGLTSACITSKMPITGTDVVECHNANKGTNRQVRPLTMSQQCADLPFLNLDLGVSLEVMKKLLLTGHHSDITLITQDGKRVKAHKTILSARSRKFSEMFKDDCSATPSEIQICGISEPSLKQVMEYIYTANVSNLDNNIIDLYRSSQTYELHSLRDLCIQNFKAKLDIDNAADILIISDESSLIPLKKDVIEFINQHVQRILDSPNFQKMSRSHPTLVVELYFALGKNL</sequence>
<accession>A0ACC2PKX7</accession>